<dbReference type="EMBL" id="JBHSGA010000013">
    <property type="protein sequence ID" value="MFC4526409.1"/>
    <property type="molecule type" value="Genomic_DNA"/>
</dbReference>
<dbReference type="Proteomes" id="UP001595961">
    <property type="component" value="Unassembled WGS sequence"/>
</dbReference>
<evidence type="ECO:0000313" key="1">
    <source>
        <dbReference type="EMBL" id="MFC4526409.1"/>
    </source>
</evidence>
<name>A0ABV9C097_9GAMM</name>
<evidence type="ECO:0000313" key="2">
    <source>
        <dbReference type="Proteomes" id="UP001595961"/>
    </source>
</evidence>
<comment type="caution">
    <text evidence="1">The sequence shown here is derived from an EMBL/GenBank/DDBJ whole genome shotgun (WGS) entry which is preliminary data.</text>
</comment>
<protein>
    <submittedName>
        <fullName evidence="1">Uncharacterized protein</fullName>
    </submittedName>
</protein>
<proteinExistence type="predicted"/>
<sequence length="58" mass="6404">MAKQKGEQAALPSSILVDESIGWMENGILRQFHEGQHVTNAADIESLVNHGAQYLELK</sequence>
<organism evidence="1 2">
    <name type="scientific">Dyella halodurans</name>
    <dbReference type="NCBI Taxonomy" id="1920171"/>
    <lineage>
        <taxon>Bacteria</taxon>
        <taxon>Pseudomonadati</taxon>
        <taxon>Pseudomonadota</taxon>
        <taxon>Gammaproteobacteria</taxon>
        <taxon>Lysobacterales</taxon>
        <taxon>Rhodanobacteraceae</taxon>
        <taxon>Dyella</taxon>
    </lineage>
</organism>
<gene>
    <name evidence="1" type="ORF">ACFO5W_07120</name>
</gene>
<dbReference type="RefSeq" id="WP_266151154.1">
    <property type="nucleotide sequence ID" value="NZ_CP064028.1"/>
</dbReference>
<reference evidence="2" key="1">
    <citation type="journal article" date="2019" name="Int. J. Syst. Evol. Microbiol.">
        <title>The Global Catalogue of Microorganisms (GCM) 10K type strain sequencing project: providing services to taxonomists for standard genome sequencing and annotation.</title>
        <authorList>
            <consortium name="The Broad Institute Genomics Platform"/>
            <consortium name="The Broad Institute Genome Sequencing Center for Infectious Disease"/>
            <person name="Wu L."/>
            <person name="Ma J."/>
        </authorList>
    </citation>
    <scope>NUCLEOTIDE SEQUENCE [LARGE SCALE GENOMIC DNA]</scope>
    <source>
        <strain evidence="2">CCM 4481</strain>
    </source>
</reference>
<accession>A0ABV9C097</accession>
<keyword evidence="2" id="KW-1185">Reference proteome</keyword>